<name>A0AA47MQW3_MERPO</name>
<accession>A0AA47MQW3</accession>
<evidence type="ECO:0000313" key="2">
    <source>
        <dbReference type="EMBL" id="KAK0144839.1"/>
    </source>
</evidence>
<reference evidence="2" key="1">
    <citation type="journal article" date="2023" name="Front. Mar. Sci.">
        <title>A new Merluccius polli reference genome to investigate the effects of global change in West African waters.</title>
        <authorList>
            <person name="Mateo J.L."/>
            <person name="Blanco-Fernandez C."/>
            <person name="Garcia-Vazquez E."/>
            <person name="Machado-Schiaffino G."/>
        </authorList>
    </citation>
    <scope>NUCLEOTIDE SEQUENCE</scope>
    <source>
        <strain evidence="2">C29</strain>
        <tissue evidence="2">Fin</tissue>
    </source>
</reference>
<evidence type="ECO:0000256" key="1">
    <source>
        <dbReference type="SAM" id="MobiDB-lite"/>
    </source>
</evidence>
<protein>
    <submittedName>
        <fullName evidence="2">Uncharacterized protein</fullName>
    </submittedName>
</protein>
<gene>
    <name evidence="2" type="ORF">N1851_016589</name>
</gene>
<dbReference type="AlphaFoldDB" id="A0AA47MQW3"/>
<keyword evidence="3" id="KW-1185">Reference proteome</keyword>
<feature type="region of interest" description="Disordered" evidence="1">
    <location>
        <begin position="95"/>
        <end position="116"/>
    </location>
</feature>
<evidence type="ECO:0000313" key="3">
    <source>
        <dbReference type="Proteomes" id="UP001174136"/>
    </source>
</evidence>
<comment type="caution">
    <text evidence="2">The sequence shown here is derived from an EMBL/GenBank/DDBJ whole genome shotgun (WGS) entry which is preliminary data.</text>
</comment>
<sequence length="154" mass="16839">MALCGIERRGRDSTEETGCWLVEGRGPAHGARVWVRRERALLEWEGWIRLQRDCTVKHCSTSSSSAFTLLSSTNRSPFAPSSAFPPLLLHHPLPFAPSSERHDGSSQDGGPGALVRPHIDCALGGRPHCPSTQLPTLRSNEPSFVFAESRNNAV</sequence>
<dbReference type="EMBL" id="JAOPHQ010002960">
    <property type="protein sequence ID" value="KAK0144839.1"/>
    <property type="molecule type" value="Genomic_DNA"/>
</dbReference>
<organism evidence="2 3">
    <name type="scientific">Merluccius polli</name>
    <name type="common">Benguela hake</name>
    <name type="synonym">Merluccius cadenati</name>
    <dbReference type="NCBI Taxonomy" id="89951"/>
    <lineage>
        <taxon>Eukaryota</taxon>
        <taxon>Metazoa</taxon>
        <taxon>Chordata</taxon>
        <taxon>Craniata</taxon>
        <taxon>Vertebrata</taxon>
        <taxon>Euteleostomi</taxon>
        <taxon>Actinopterygii</taxon>
        <taxon>Neopterygii</taxon>
        <taxon>Teleostei</taxon>
        <taxon>Neoteleostei</taxon>
        <taxon>Acanthomorphata</taxon>
        <taxon>Zeiogadaria</taxon>
        <taxon>Gadariae</taxon>
        <taxon>Gadiformes</taxon>
        <taxon>Gadoidei</taxon>
        <taxon>Merlucciidae</taxon>
        <taxon>Merluccius</taxon>
    </lineage>
</organism>
<proteinExistence type="predicted"/>
<dbReference type="Proteomes" id="UP001174136">
    <property type="component" value="Unassembled WGS sequence"/>
</dbReference>